<keyword evidence="3" id="KW-1185">Reference proteome</keyword>
<keyword evidence="1" id="KW-0472">Membrane</keyword>
<organism evidence="2 3">
    <name type="scientific">Orchesella dallaii</name>
    <dbReference type="NCBI Taxonomy" id="48710"/>
    <lineage>
        <taxon>Eukaryota</taxon>
        <taxon>Metazoa</taxon>
        <taxon>Ecdysozoa</taxon>
        <taxon>Arthropoda</taxon>
        <taxon>Hexapoda</taxon>
        <taxon>Collembola</taxon>
        <taxon>Entomobryomorpha</taxon>
        <taxon>Entomobryoidea</taxon>
        <taxon>Orchesellidae</taxon>
        <taxon>Orchesellinae</taxon>
        <taxon>Orchesella</taxon>
    </lineage>
</organism>
<feature type="transmembrane region" description="Helical" evidence="1">
    <location>
        <begin position="299"/>
        <end position="321"/>
    </location>
</feature>
<evidence type="ECO:0008006" key="4">
    <source>
        <dbReference type="Google" id="ProtNLM"/>
    </source>
</evidence>
<protein>
    <recommendedName>
        <fullName evidence="4">Odorant receptor</fullName>
    </recommendedName>
</protein>
<dbReference type="EMBL" id="CAXLJM020000076">
    <property type="protein sequence ID" value="CAL8129269.1"/>
    <property type="molecule type" value="Genomic_DNA"/>
</dbReference>
<dbReference type="Proteomes" id="UP001642540">
    <property type="component" value="Unassembled WGS sequence"/>
</dbReference>
<reference evidence="2 3" key="1">
    <citation type="submission" date="2024-08" db="EMBL/GenBank/DDBJ databases">
        <authorList>
            <person name="Cucini C."/>
            <person name="Frati F."/>
        </authorList>
    </citation>
    <scope>NUCLEOTIDE SEQUENCE [LARGE SCALE GENOMIC DNA]</scope>
</reference>
<proteinExistence type="predicted"/>
<gene>
    <name evidence="2" type="ORF">ODALV1_LOCUS23030</name>
</gene>
<feature type="transmembrane region" description="Helical" evidence="1">
    <location>
        <begin position="87"/>
        <end position="111"/>
    </location>
</feature>
<name>A0ABP1RJR8_9HEXA</name>
<feature type="transmembrane region" description="Helical" evidence="1">
    <location>
        <begin position="144"/>
        <end position="170"/>
    </location>
</feature>
<evidence type="ECO:0000313" key="3">
    <source>
        <dbReference type="Proteomes" id="UP001642540"/>
    </source>
</evidence>
<accession>A0ABP1RJR8</accession>
<feature type="transmembrane region" description="Helical" evidence="1">
    <location>
        <begin position="52"/>
        <end position="75"/>
    </location>
</feature>
<evidence type="ECO:0000256" key="1">
    <source>
        <dbReference type="SAM" id="Phobius"/>
    </source>
</evidence>
<keyword evidence="1" id="KW-1133">Transmembrane helix</keyword>
<evidence type="ECO:0000313" key="2">
    <source>
        <dbReference type="EMBL" id="CAL8129269.1"/>
    </source>
</evidence>
<feature type="transmembrane region" description="Helical" evidence="1">
    <location>
        <begin position="272"/>
        <end position="292"/>
    </location>
</feature>
<keyword evidence="1" id="KW-0812">Transmembrane</keyword>
<sequence length="401" mass="45832">MANKLTISALKLHTKISSYHSPPYIIYWNIKSTTSDGKYCVHPRNSLTLLPWYLSNIIVFGGIFVAWGNFVTLFLTHNNNQIPIISIFFSFSVGMLGLFAFGVNIVFFYSADEYTESLNRLIRYGNQIAKTIPKTNRRNASDKVVGMFALWGVLLGSTLPFVLVPFQWVAGYDPTLWVFNFVLGNNFEEILPPVFRIMVYAIRLVLSIAYLVEISRTLCMMCLIMILEPPLFFLCLQKFEREPLDYPVLQNYCELCRIRNISINPCGQSTGISMASTFLMMTLAHVAYLFYWDRLSTPLIGCLVGATICMDSMVHMVLPWVTKLYDMSSNLIYKWRKQNAGMERIGWKRKHLGMLLKGMRPIAFKVGNVGTLKEETKLCYFQSILDAFCDLAMTLDGINLL</sequence>
<comment type="caution">
    <text evidence="2">The sequence shown here is derived from an EMBL/GenBank/DDBJ whole genome shotgun (WGS) entry which is preliminary data.</text>
</comment>